<organism evidence="2 3">
    <name type="scientific">Roseiconus lacunae</name>
    <dbReference type="NCBI Taxonomy" id="2605694"/>
    <lineage>
        <taxon>Bacteria</taxon>
        <taxon>Pseudomonadati</taxon>
        <taxon>Planctomycetota</taxon>
        <taxon>Planctomycetia</taxon>
        <taxon>Pirellulales</taxon>
        <taxon>Pirellulaceae</taxon>
        <taxon>Roseiconus</taxon>
    </lineage>
</organism>
<evidence type="ECO:0000313" key="3">
    <source>
        <dbReference type="Proteomes" id="UP001239462"/>
    </source>
</evidence>
<dbReference type="Proteomes" id="UP001239462">
    <property type="component" value="Unassembled WGS sequence"/>
</dbReference>
<keyword evidence="3" id="KW-1185">Reference proteome</keyword>
<comment type="caution">
    <text evidence="2">The sequence shown here is derived from an EMBL/GenBank/DDBJ whole genome shotgun (WGS) entry which is preliminary data.</text>
</comment>
<dbReference type="RefSeq" id="WP_149497138.1">
    <property type="nucleotide sequence ID" value="NZ_JASZZN010000002.1"/>
</dbReference>
<accession>A0ABT7PE00</accession>
<evidence type="ECO:0000256" key="1">
    <source>
        <dbReference type="SAM" id="SignalP"/>
    </source>
</evidence>
<gene>
    <name evidence="2" type="ORF">QTN89_03285</name>
</gene>
<evidence type="ECO:0000313" key="2">
    <source>
        <dbReference type="EMBL" id="MDM4014441.1"/>
    </source>
</evidence>
<keyword evidence="1" id="KW-0732">Signal</keyword>
<feature type="signal peptide" evidence="1">
    <location>
        <begin position="1"/>
        <end position="25"/>
    </location>
</feature>
<name>A0ABT7PE00_9BACT</name>
<reference evidence="2 3" key="1">
    <citation type="submission" date="2023-06" db="EMBL/GenBank/DDBJ databases">
        <title>Roseiconus lacunae JC819 isolated from Gulf of Mannar region, Tamil Nadu.</title>
        <authorList>
            <person name="Pk S."/>
            <person name="Ch S."/>
            <person name="Ch V.R."/>
        </authorList>
    </citation>
    <scope>NUCLEOTIDE SEQUENCE [LARGE SCALE GENOMIC DNA]</scope>
    <source>
        <strain evidence="2 3">JC819</strain>
    </source>
</reference>
<dbReference type="EMBL" id="JASZZN010000002">
    <property type="protein sequence ID" value="MDM4014441.1"/>
    <property type="molecule type" value="Genomic_DNA"/>
</dbReference>
<sequence length="400" mass="45355">MSVRKLTARVIGSLVLLCGMASAQAQQHLPVADPFQFEPDFRWFEPIYDADLADIKPKKRANTGWFATYDRLYLYGSRPDNNDLNFGDDDSRLDGGAGHRYEVGFMLPDSDSGWLFSWVDNDVGEFHRIRHERGNRINEDELDGEATNAAPPFGLEAIPGISNNIGFNYRFVDELDSLNVISFDSYELSKTWRMEPYHYGGILEPLVGIRWFRLKDTYAASRFESSNDPDNVISSNLLNKYGALAEELTINQAFTENEAITAQFGFRYMKFIDRFVATGDFRVFSGGNWQSSYKNTWTEAVVYDNTTAPISQGDEVARIIREETSPVNSRNEEFFLGFDVRADLAYQLTRDFTIRAGFQLIDIERGLWRGGDAVGGTVPGGDNEQDYLMVGYTFGLTLNR</sequence>
<proteinExistence type="predicted"/>
<feature type="chain" id="PRO_5047058881" evidence="1">
    <location>
        <begin position="26"/>
        <end position="400"/>
    </location>
</feature>
<protein>
    <submittedName>
        <fullName evidence="2">Uncharacterized protein</fullName>
    </submittedName>
</protein>